<protein>
    <submittedName>
        <fullName evidence="7">Chorismate binding enzyme</fullName>
        <ecNumber evidence="7">2.6.1.85</ecNumber>
    </submittedName>
</protein>
<dbReference type="GO" id="GO:0009396">
    <property type="term" value="P:folic acid-containing compound biosynthetic process"/>
    <property type="evidence" value="ECO:0007669"/>
    <property type="project" value="InterPro"/>
</dbReference>
<evidence type="ECO:0000256" key="2">
    <source>
        <dbReference type="ARBA" id="ARBA00009320"/>
    </source>
</evidence>
<dbReference type="InterPro" id="IPR036038">
    <property type="entry name" value="Aminotransferase-like"/>
</dbReference>
<dbReference type="PANTHER" id="PTHR11236">
    <property type="entry name" value="AMINOBENZOATE/ANTHRANILATE SYNTHASE"/>
    <property type="match status" value="1"/>
</dbReference>
<dbReference type="SUPFAM" id="SSF56752">
    <property type="entry name" value="D-aminoacid aminotransferase-like PLP-dependent enzymes"/>
    <property type="match status" value="1"/>
</dbReference>
<dbReference type="InterPro" id="IPR005801">
    <property type="entry name" value="ADC_synthase"/>
</dbReference>
<dbReference type="InterPro" id="IPR005802">
    <property type="entry name" value="ADC_synth_comp_1"/>
</dbReference>
<evidence type="ECO:0000256" key="1">
    <source>
        <dbReference type="ARBA" id="ARBA00001933"/>
    </source>
</evidence>
<comment type="cofactor">
    <cofactor evidence="1 5">
        <name>pyridoxal 5'-phosphate</name>
        <dbReference type="ChEBI" id="CHEBI:597326"/>
    </cofactor>
</comment>
<evidence type="ECO:0000313" key="7">
    <source>
        <dbReference type="EMBL" id="SUN49304.1"/>
    </source>
</evidence>
<keyword evidence="3 5" id="KW-0663">Pyridoxal phosphate</keyword>
<evidence type="ECO:0000256" key="3">
    <source>
        <dbReference type="ARBA" id="ARBA00022898"/>
    </source>
</evidence>
<dbReference type="InterPro" id="IPR019999">
    <property type="entry name" value="Anth_synth_I-like"/>
</dbReference>
<dbReference type="InterPro" id="IPR043131">
    <property type="entry name" value="BCAT-like_N"/>
</dbReference>
<dbReference type="EC" id="2.6.1.85" evidence="7"/>
<evidence type="ECO:0000259" key="6">
    <source>
        <dbReference type="Pfam" id="PF00425"/>
    </source>
</evidence>
<dbReference type="PRINTS" id="PR00095">
    <property type="entry name" value="ANTSNTHASEI"/>
</dbReference>
<keyword evidence="7" id="KW-0808">Transferase</keyword>
<gene>
    <name evidence="7" type="primary">pabB</name>
    <name evidence="7" type="ORF">NCTC12092_01832</name>
</gene>
<dbReference type="GO" id="GO:0046820">
    <property type="term" value="F:4-amino-4-deoxychorismate synthase activity"/>
    <property type="evidence" value="ECO:0007669"/>
    <property type="project" value="UniProtKB-EC"/>
</dbReference>
<accession>A0A380JWZ5</accession>
<proteinExistence type="inferred from homology"/>
<comment type="similarity">
    <text evidence="2 4">Belongs to the class-IV pyridoxal-phosphate-dependent aminotransferase family.</text>
</comment>
<dbReference type="Gene3D" id="3.30.470.10">
    <property type="match status" value="1"/>
</dbReference>
<dbReference type="NCBIfam" id="TIGR00553">
    <property type="entry name" value="pabB"/>
    <property type="match status" value="1"/>
</dbReference>
<dbReference type="Gene3D" id="3.60.120.10">
    <property type="entry name" value="Anthranilate synthase"/>
    <property type="match status" value="1"/>
</dbReference>
<dbReference type="InterPro" id="IPR015890">
    <property type="entry name" value="Chorismate_C"/>
</dbReference>
<evidence type="ECO:0000313" key="8">
    <source>
        <dbReference type="Proteomes" id="UP000254461"/>
    </source>
</evidence>
<dbReference type="EMBL" id="UHFF01000002">
    <property type="protein sequence ID" value="SUN49304.1"/>
    <property type="molecule type" value="Genomic_DNA"/>
</dbReference>
<feature type="domain" description="Chorismate-utilising enzyme C-terminal" evidence="6">
    <location>
        <begin position="111"/>
        <end position="365"/>
    </location>
</feature>
<dbReference type="InterPro" id="IPR043132">
    <property type="entry name" value="BCAT-like_C"/>
</dbReference>
<dbReference type="PROSITE" id="PS00770">
    <property type="entry name" value="AA_TRANSFER_CLASS_4"/>
    <property type="match status" value="1"/>
</dbReference>
<dbReference type="RefSeq" id="WP_115251372.1">
    <property type="nucleotide sequence ID" value="NZ_UHFF01000002.1"/>
</dbReference>
<dbReference type="AlphaFoldDB" id="A0A380JWZ5"/>
<dbReference type="PANTHER" id="PTHR11236:SF50">
    <property type="entry name" value="AMINODEOXYCHORISMATE SYNTHASE COMPONENT 1"/>
    <property type="match status" value="1"/>
</dbReference>
<dbReference type="InterPro" id="IPR018300">
    <property type="entry name" value="Aminotrans_IV_CS"/>
</dbReference>
<dbReference type="Gene3D" id="3.20.10.10">
    <property type="entry name" value="D-amino Acid Aminotransferase, subunit A, domain 2"/>
    <property type="match status" value="1"/>
</dbReference>
<dbReference type="SUPFAM" id="SSF56322">
    <property type="entry name" value="ADC synthase"/>
    <property type="match status" value="1"/>
</dbReference>
<dbReference type="Proteomes" id="UP000254461">
    <property type="component" value="Unassembled WGS sequence"/>
</dbReference>
<organism evidence="7 8">
    <name type="scientific">Streptococcus equi subsp. equi</name>
    <dbReference type="NCBI Taxonomy" id="148942"/>
    <lineage>
        <taxon>Bacteria</taxon>
        <taxon>Bacillati</taxon>
        <taxon>Bacillota</taxon>
        <taxon>Bacilli</taxon>
        <taxon>Lactobacillales</taxon>
        <taxon>Streptococcaceae</taxon>
        <taxon>Streptococcus</taxon>
    </lineage>
</organism>
<reference evidence="7 8" key="1">
    <citation type="submission" date="2018-06" db="EMBL/GenBank/DDBJ databases">
        <authorList>
            <consortium name="Pathogen Informatics"/>
            <person name="Doyle S."/>
        </authorList>
    </citation>
    <scope>NUCLEOTIDE SEQUENCE [LARGE SCALE GENOMIC DNA]</scope>
    <source>
        <strain evidence="7 8">NCTC12092</strain>
    </source>
</reference>
<dbReference type="GO" id="GO:0000162">
    <property type="term" value="P:L-tryptophan biosynthetic process"/>
    <property type="evidence" value="ECO:0007669"/>
    <property type="project" value="TreeGrafter"/>
</dbReference>
<dbReference type="Pfam" id="PF00425">
    <property type="entry name" value="Chorismate_bind"/>
    <property type="match status" value="1"/>
</dbReference>
<name>A0A380JWZ5_9STRE</name>
<evidence type="ECO:0000256" key="4">
    <source>
        <dbReference type="RuleBase" id="RU004106"/>
    </source>
</evidence>
<keyword evidence="7" id="KW-0032">Aminotransferase</keyword>
<dbReference type="InterPro" id="IPR001544">
    <property type="entry name" value="Aminotrans_IV"/>
</dbReference>
<dbReference type="Pfam" id="PF01063">
    <property type="entry name" value="Aminotran_4"/>
    <property type="match status" value="1"/>
</dbReference>
<evidence type="ECO:0000256" key="5">
    <source>
        <dbReference type="RuleBase" id="RU004516"/>
    </source>
</evidence>
<sequence length="578" mass="66336">MHIKTIIDFKELEQRYIFQNPIVELVAKQIDQVGQVLEQVNQFQDLGYYVVGYLSYEAAACFDKKLTTHNKRLGQEYFAYFTVHDNCQLEDFPLYHDSMTIPNNWTSATQEEAYQKAIAQIHQEMRQGNTYQVNYTIQLSQRLNAKDSLAIYHQLVIEQAAGYNAYIAHDDFAVISASPELFFKQEKNQLTTRPMKGTTKRGYNLELDQQEHDWLQADPKNRSENMMIVDLLRNDMNKICQTGSVTVTQLCQLEQYSTVWQMTSTITGTLKDQCRLYDILQALFPCGSITGAPKVSTMAIINRLEPKPRGVYCGSIGICLPDGRRVFNVAIRTIQLSHNQAIYGVGGGITWESRWQDEFEEIKQKSSFLHRQSIDFTIKTTAKVKQQSLIYLDQHLNRLREAARYFAYPFDEKLLIDRLQAYLKGKDSRPYRLTIAVAKDGQISLTDQRLEPLQKDFLKARLVRQSSNVKELPFTYFKTSHRPHLSIKPYEQVFVAADGTLLETSIGNLFVQIQQTLYTPPVSAGILPGIYRQELLRQGLAQEKELRLSDLDKAEAIFGGNAVRGLYPLTIEDTTLPQ</sequence>